<dbReference type="Proteomes" id="UP001497516">
    <property type="component" value="Chromosome 6"/>
</dbReference>
<reference evidence="2 3" key="1">
    <citation type="submission" date="2024-04" db="EMBL/GenBank/DDBJ databases">
        <authorList>
            <person name="Fracassetti M."/>
        </authorList>
    </citation>
    <scope>NUCLEOTIDE SEQUENCE [LARGE SCALE GENOMIC DNA]</scope>
</reference>
<dbReference type="PROSITE" id="PS50181">
    <property type="entry name" value="FBOX"/>
    <property type="match status" value="1"/>
</dbReference>
<keyword evidence="3" id="KW-1185">Reference proteome</keyword>
<dbReference type="Gene3D" id="3.80.10.10">
    <property type="entry name" value="Ribonuclease Inhibitor"/>
    <property type="match status" value="1"/>
</dbReference>
<dbReference type="Pfam" id="PF24758">
    <property type="entry name" value="LRR_At5g56370"/>
    <property type="match status" value="1"/>
</dbReference>
<dbReference type="PANTHER" id="PTHR31639">
    <property type="entry name" value="F-BOX PROTEIN-LIKE"/>
    <property type="match status" value="1"/>
</dbReference>
<dbReference type="Pfam" id="PF00646">
    <property type="entry name" value="F-box"/>
    <property type="match status" value="1"/>
</dbReference>
<evidence type="ECO:0000313" key="2">
    <source>
        <dbReference type="EMBL" id="CAL1392412.1"/>
    </source>
</evidence>
<dbReference type="InterPro" id="IPR036047">
    <property type="entry name" value="F-box-like_dom_sf"/>
</dbReference>
<sequence length="437" mass="50025">MKRCKSSADRITDLPAHVLNHILVFLPIKDAGKTSVLSRKWRRRWRSIPQLVFDKEFANILDEPTSDRKVMNKQVMLNILQCLLLHDGHIAKFEISILGLDPCQESGLIILHLFNKGVQDFTLEFDESEAEEERYQMHSSLFSALHLKSLQLQSVKFAPPTWFVGFSKLTHLELAEVILPDDFFENFLPKCPMLERLKLAFCNGLAGDLGIVAPFLKSFSYMGFLDIYFKSTPLLSDLSLHYGRIPDMASASSLASLSRLQRFHVNCQSLQKLAGIGTNAPTRFRTLLHRLNFLCIDDVIFDGSKRERAFVCMIMSSPNLRSLTVGVGDWQSQFGVEPINNKVSSLWRLLEAEVCPGPSDCLQHLREFRIEHSHGTHAELDLMRFVLATAPLLRSIYVRPRCGLRTEKNTKFMKEVLRCKRVSKEAEITYDWDYAMD</sequence>
<dbReference type="InterPro" id="IPR001810">
    <property type="entry name" value="F-box_dom"/>
</dbReference>
<dbReference type="InterPro" id="IPR032675">
    <property type="entry name" value="LRR_dom_sf"/>
</dbReference>
<dbReference type="PANTHER" id="PTHR31639:SF312">
    <property type="entry name" value="CYCLIN-LIKE F-BOX"/>
    <property type="match status" value="1"/>
</dbReference>
<dbReference type="SUPFAM" id="SSF81383">
    <property type="entry name" value="F-box domain"/>
    <property type="match status" value="1"/>
</dbReference>
<organism evidence="2 3">
    <name type="scientific">Linum trigynum</name>
    <dbReference type="NCBI Taxonomy" id="586398"/>
    <lineage>
        <taxon>Eukaryota</taxon>
        <taxon>Viridiplantae</taxon>
        <taxon>Streptophyta</taxon>
        <taxon>Embryophyta</taxon>
        <taxon>Tracheophyta</taxon>
        <taxon>Spermatophyta</taxon>
        <taxon>Magnoliopsida</taxon>
        <taxon>eudicotyledons</taxon>
        <taxon>Gunneridae</taxon>
        <taxon>Pentapetalae</taxon>
        <taxon>rosids</taxon>
        <taxon>fabids</taxon>
        <taxon>Malpighiales</taxon>
        <taxon>Linaceae</taxon>
        <taxon>Linum</taxon>
    </lineage>
</organism>
<dbReference type="EMBL" id="OZ034819">
    <property type="protein sequence ID" value="CAL1392412.1"/>
    <property type="molecule type" value="Genomic_DNA"/>
</dbReference>
<dbReference type="Gene3D" id="1.20.1280.50">
    <property type="match status" value="1"/>
</dbReference>
<accession>A0AAV2F330</accession>
<dbReference type="AlphaFoldDB" id="A0AAV2F330"/>
<gene>
    <name evidence="2" type="ORF">LTRI10_LOCUS33059</name>
</gene>
<feature type="domain" description="F-box" evidence="1">
    <location>
        <begin position="8"/>
        <end position="60"/>
    </location>
</feature>
<dbReference type="InterPro" id="IPR055411">
    <property type="entry name" value="LRR_FXL15/At3g58940/PEG3-like"/>
</dbReference>
<evidence type="ECO:0000313" key="3">
    <source>
        <dbReference type="Proteomes" id="UP001497516"/>
    </source>
</evidence>
<evidence type="ECO:0000259" key="1">
    <source>
        <dbReference type="PROSITE" id="PS50181"/>
    </source>
</evidence>
<protein>
    <recommendedName>
        <fullName evidence="1">F-box domain-containing protein</fullName>
    </recommendedName>
</protein>
<proteinExistence type="predicted"/>
<dbReference type="SUPFAM" id="SSF52047">
    <property type="entry name" value="RNI-like"/>
    <property type="match status" value="1"/>
</dbReference>
<name>A0AAV2F330_9ROSI</name>